<dbReference type="AlphaFoldDB" id="A0AB40BFG8"/>
<dbReference type="Pfam" id="PF00582">
    <property type="entry name" value="Usp"/>
    <property type="match status" value="1"/>
</dbReference>
<name>A0AB40BFG8_DIOCR</name>
<accession>A0AB40BFG8</accession>
<proteinExistence type="predicted"/>
<reference evidence="3" key="1">
    <citation type="submission" date="2025-08" db="UniProtKB">
        <authorList>
            <consortium name="RefSeq"/>
        </authorList>
    </citation>
    <scope>IDENTIFICATION</scope>
</reference>
<dbReference type="RefSeq" id="XP_039125874.1">
    <property type="nucleotide sequence ID" value="XM_039269940.1"/>
</dbReference>
<evidence type="ECO:0000259" key="1">
    <source>
        <dbReference type="Pfam" id="PF00582"/>
    </source>
</evidence>
<dbReference type="PRINTS" id="PR01438">
    <property type="entry name" value="UNVRSLSTRESS"/>
</dbReference>
<dbReference type="Gene3D" id="3.40.50.620">
    <property type="entry name" value="HUPs"/>
    <property type="match status" value="1"/>
</dbReference>
<keyword evidence="2" id="KW-1185">Reference proteome</keyword>
<evidence type="ECO:0000313" key="2">
    <source>
        <dbReference type="Proteomes" id="UP001515500"/>
    </source>
</evidence>
<evidence type="ECO:0000313" key="3">
    <source>
        <dbReference type="RefSeq" id="XP_039125874.1"/>
    </source>
</evidence>
<dbReference type="PANTHER" id="PTHR46100:SF17">
    <property type="entry name" value="ADENINE NUCLEOTIDE ALPHA HYDROLASE-LIKE SUPERFAMILY PROTEIN"/>
    <property type="match status" value="1"/>
</dbReference>
<dbReference type="GeneID" id="120261920"/>
<dbReference type="CDD" id="cd23659">
    <property type="entry name" value="USP_At3g01520-like"/>
    <property type="match status" value="1"/>
</dbReference>
<feature type="domain" description="UspA" evidence="1">
    <location>
        <begin position="7"/>
        <end position="160"/>
    </location>
</feature>
<dbReference type="InterPro" id="IPR014729">
    <property type="entry name" value="Rossmann-like_a/b/a_fold"/>
</dbReference>
<dbReference type="InterPro" id="IPR006016">
    <property type="entry name" value="UspA"/>
</dbReference>
<dbReference type="Proteomes" id="UP001515500">
    <property type="component" value="Chromosome 5"/>
</dbReference>
<organism evidence="2 3">
    <name type="scientific">Dioscorea cayennensis subsp. rotundata</name>
    <name type="common">White Guinea yam</name>
    <name type="synonym">Dioscorea rotundata</name>
    <dbReference type="NCBI Taxonomy" id="55577"/>
    <lineage>
        <taxon>Eukaryota</taxon>
        <taxon>Viridiplantae</taxon>
        <taxon>Streptophyta</taxon>
        <taxon>Embryophyta</taxon>
        <taxon>Tracheophyta</taxon>
        <taxon>Spermatophyta</taxon>
        <taxon>Magnoliopsida</taxon>
        <taxon>Liliopsida</taxon>
        <taxon>Dioscoreales</taxon>
        <taxon>Dioscoreaceae</taxon>
        <taxon>Dioscorea</taxon>
    </lineage>
</organism>
<dbReference type="SUPFAM" id="SSF52402">
    <property type="entry name" value="Adenine nucleotide alpha hydrolases-like"/>
    <property type="match status" value="1"/>
</dbReference>
<protein>
    <submittedName>
        <fullName evidence="3">Universal stress protein PHOS34-like</fullName>
    </submittedName>
</protein>
<sequence>MALSTERNVGVAVDFSEGSQAALMWASDHLLRAGDKLVIIHSEVCFQKEQGAVHLWESTGSPFIPLNEFDDPGITKRYGVKPDSATINILHQLAKQKGIEVVVKIYWGDAGVKICEAGEKVPLQCLVIGSRGLGKVKRALLGSVSSYVVHHAMCPVTVVKSSPSN</sequence>
<gene>
    <name evidence="3" type="primary">LOC120261920</name>
</gene>
<dbReference type="InterPro" id="IPR006015">
    <property type="entry name" value="Universal_stress_UspA"/>
</dbReference>
<dbReference type="PANTHER" id="PTHR46100">
    <property type="entry name" value="IMP2'P"/>
    <property type="match status" value="1"/>
</dbReference>